<name>A0A1Y0I8G4_9GAMM</name>
<evidence type="ECO:0000256" key="5">
    <source>
        <dbReference type="ARBA" id="ARBA00023014"/>
    </source>
</evidence>
<dbReference type="InterPro" id="IPR006655">
    <property type="entry name" value="Mopterin_OxRdtase_prok_CS"/>
</dbReference>
<gene>
    <name evidence="7" type="ORF">OLMES_2469</name>
</gene>
<dbReference type="GO" id="GO:0016020">
    <property type="term" value="C:membrane"/>
    <property type="evidence" value="ECO:0007669"/>
    <property type="project" value="TreeGrafter"/>
</dbReference>
<dbReference type="PANTHER" id="PTHR43105:SF9">
    <property type="entry name" value="NADPH-FE(3+) OXIDOREDUCTASE SUBUNIT ALPHA"/>
    <property type="match status" value="1"/>
</dbReference>
<organism evidence="7 8">
    <name type="scientific">Oleiphilus messinensis</name>
    <dbReference type="NCBI Taxonomy" id="141451"/>
    <lineage>
        <taxon>Bacteria</taxon>
        <taxon>Pseudomonadati</taxon>
        <taxon>Pseudomonadota</taxon>
        <taxon>Gammaproteobacteria</taxon>
        <taxon>Oceanospirillales</taxon>
        <taxon>Oleiphilaceae</taxon>
        <taxon>Oleiphilus</taxon>
    </lineage>
</organism>
<feature type="domain" description="4Fe-4S Mo/W bis-MGD-type" evidence="6">
    <location>
        <begin position="11"/>
        <end position="67"/>
    </location>
</feature>
<dbReference type="GO" id="GO:0046872">
    <property type="term" value="F:metal ion binding"/>
    <property type="evidence" value="ECO:0007669"/>
    <property type="project" value="UniProtKB-KW"/>
</dbReference>
<evidence type="ECO:0000313" key="7">
    <source>
        <dbReference type="EMBL" id="ARU56530.1"/>
    </source>
</evidence>
<dbReference type="Pfam" id="PF00384">
    <property type="entry name" value="Molybdopterin"/>
    <property type="match status" value="1"/>
</dbReference>
<keyword evidence="5" id="KW-0411">Iron-sulfur</keyword>
<accession>A0A1Y0I8G4</accession>
<proteinExistence type="predicted"/>
<dbReference type="GO" id="GO:0043546">
    <property type="term" value="F:molybdopterin cofactor binding"/>
    <property type="evidence" value="ECO:0007669"/>
    <property type="project" value="InterPro"/>
</dbReference>
<dbReference type="Proteomes" id="UP000196027">
    <property type="component" value="Chromosome"/>
</dbReference>
<dbReference type="OrthoDB" id="9815647at2"/>
<dbReference type="KEGG" id="ome:OLMES_2469"/>
<evidence type="ECO:0000256" key="3">
    <source>
        <dbReference type="ARBA" id="ARBA00023002"/>
    </source>
</evidence>
<dbReference type="Gene3D" id="2.40.40.20">
    <property type="match status" value="1"/>
</dbReference>
<dbReference type="GO" id="GO:0051539">
    <property type="term" value="F:4 iron, 4 sulfur cluster binding"/>
    <property type="evidence" value="ECO:0007669"/>
    <property type="project" value="UniProtKB-KW"/>
</dbReference>
<dbReference type="InterPro" id="IPR006657">
    <property type="entry name" value="MoPterin_dinucl-bd_dom"/>
</dbReference>
<dbReference type="PANTHER" id="PTHR43105">
    <property type="entry name" value="RESPIRATORY NITRATE REDUCTASE"/>
    <property type="match status" value="1"/>
</dbReference>
<dbReference type="PROSITE" id="PS00490">
    <property type="entry name" value="MOLYBDOPTERIN_PROK_2"/>
    <property type="match status" value="1"/>
</dbReference>
<keyword evidence="4" id="KW-0408">Iron</keyword>
<protein>
    <submittedName>
        <fullName evidence="7">Molybdopterin oxidoreductase, possible nitrate reductase</fullName>
    </submittedName>
</protein>
<evidence type="ECO:0000313" key="8">
    <source>
        <dbReference type="Proteomes" id="UP000196027"/>
    </source>
</evidence>
<dbReference type="Pfam" id="PF01568">
    <property type="entry name" value="Molydop_binding"/>
    <property type="match status" value="1"/>
</dbReference>
<evidence type="ECO:0000256" key="4">
    <source>
        <dbReference type="ARBA" id="ARBA00023004"/>
    </source>
</evidence>
<dbReference type="Gene3D" id="2.20.25.90">
    <property type="entry name" value="ADC-like domains"/>
    <property type="match status" value="1"/>
</dbReference>
<dbReference type="SUPFAM" id="SSF53706">
    <property type="entry name" value="Formate dehydrogenase/DMSO reductase, domains 1-3"/>
    <property type="match status" value="1"/>
</dbReference>
<keyword evidence="2" id="KW-0479">Metal-binding</keyword>
<dbReference type="SUPFAM" id="SSF50692">
    <property type="entry name" value="ADC-like"/>
    <property type="match status" value="1"/>
</dbReference>
<dbReference type="Gene3D" id="3.40.50.740">
    <property type="match status" value="1"/>
</dbReference>
<dbReference type="GO" id="GO:1990204">
    <property type="term" value="C:oxidoreductase complex"/>
    <property type="evidence" value="ECO:0007669"/>
    <property type="project" value="UniProtKB-ARBA"/>
</dbReference>
<dbReference type="InterPro" id="IPR009010">
    <property type="entry name" value="Asp_de-COase-like_dom_sf"/>
</dbReference>
<keyword evidence="8" id="KW-1185">Reference proteome</keyword>
<sequence length="762" mass="85052">MTVVILAETTMRTEKTACILCSRNCGLLVDIEDGKFTKIRGDEDHPLSQGYICQKAARLNYYQNNEDRLEHPLKRQTDGSYTRISWDDALAEIASRLLNIRTQYGGEAFATAGGGGQGNHLGGAYLGQMRAAMKSYYNYNSLGQEKTGDFWLNGRLFGSQACHTTEDVEHGDFVIFLGCNPFQSHGIPNARDTLKEIKKDPDRTMVVIDPRRTETAKSADIHLQLKPGTDVYLLSAMLSIIVRENLHDEAFLNEHCTGFDSVKEMLLNIPVDEYVAAADVPMEDVLKVARGFAQAESACVRADLGIQHSNHSTLNSYFEKLFFLITGQFGKKGCNNLHDSLIPILSDTDERNPKFKRSVHHGMFPVSGIFPPNILPDEILKAGDRRIRAMIVDSCNPAVTWPDATAHKKAFESLDLLVVVDVAMTETAQLADYVLPAASQFEKWEFTGFNMEFPKNGFHARHPLFPAKGETLQEAEIYTRLLEAMGEIPKRFPILSRIAKHEPQFSSHLGFIAALAATLATNKKQIRYGASILYRTLGPALGNDAASMAVLLPLTLSLAQKYPDAVRRAGHPGNKLTQGINLFKAILAARSGLIFSEHRFEDVWKLVKNPQQKITLEVPEMLEAMKKLKVDDLTSEQYPFILSAGERRSYNANQIYRNPQWRKVDHAGFMRMHPEDAERLDLTKGDRVKCHSETGSIEAVIEIDNSVRTGYLMMPHGYGSNYQKGSPNGPEINLITGLDHCDPIHRTPLHKSVPVNIEKLSA</sequence>
<dbReference type="EMBL" id="CP021425">
    <property type="protein sequence ID" value="ARU56530.1"/>
    <property type="molecule type" value="Genomic_DNA"/>
</dbReference>
<evidence type="ECO:0000259" key="6">
    <source>
        <dbReference type="PROSITE" id="PS51669"/>
    </source>
</evidence>
<dbReference type="GO" id="GO:0016491">
    <property type="term" value="F:oxidoreductase activity"/>
    <property type="evidence" value="ECO:0007669"/>
    <property type="project" value="UniProtKB-KW"/>
</dbReference>
<dbReference type="Gene3D" id="3.40.228.10">
    <property type="entry name" value="Dimethylsulfoxide Reductase, domain 2"/>
    <property type="match status" value="1"/>
</dbReference>
<evidence type="ECO:0000256" key="2">
    <source>
        <dbReference type="ARBA" id="ARBA00022723"/>
    </source>
</evidence>
<keyword evidence="1" id="KW-0004">4Fe-4S</keyword>
<dbReference type="AlphaFoldDB" id="A0A1Y0I8G4"/>
<keyword evidence="3" id="KW-0560">Oxidoreductase</keyword>
<dbReference type="SMART" id="SM00926">
    <property type="entry name" value="Molybdop_Fe4S4"/>
    <property type="match status" value="1"/>
</dbReference>
<dbReference type="PROSITE" id="PS51669">
    <property type="entry name" value="4FE4S_MOW_BIS_MGD"/>
    <property type="match status" value="1"/>
</dbReference>
<dbReference type="Pfam" id="PF04879">
    <property type="entry name" value="Molybdop_Fe4S4"/>
    <property type="match status" value="1"/>
</dbReference>
<dbReference type="GO" id="GO:0045333">
    <property type="term" value="P:cellular respiration"/>
    <property type="evidence" value="ECO:0007669"/>
    <property type="project" value="UniProtKB-ARBA"/>
</dbReference>
<dbReference type="InterPro" id="IPR050123">
    <property type="entry name" value="Prok_molybdopt-oxidoreductase"/>
</dbReference>
<dbReference type="InterPro" id="IPR006656">
    <property type="entry name" value="Mopterin_OxRdtase"/>
</dbReference>
<dbReference type="InterPro" id="IPR006963">
    <property type="entry name" value="Mopterin_OxRdtase_4Fe-4S_dom"/>
</dbReference>
<evidence type="ECO:0000256" key="1">
    <source>
        <dbReference type="ARBA" id="ARBA00022485"/>
    </source>
</evidence>
<reference evidence="7 8" key="1">
    <citation type="submission" date="2017-05" db="EMBL/GenBank/DDBJ databases">
        <title>Genomic insights into alkan degradation activity of Oleiphilus messinensis.</title>
        <authorList>
            <person name="Kozyavkin S.A."/>
            <person name="Slesarev A.I."/>
            <person name="Golyshin P.N."/>
            <person name="Korzhenkov A."/>
            <person name="Golyshina O.N."/>
            <person name="Toshchakov S.V."/>
        </authorList>
    </citation>
    <scope>NUCLEOTIDE SEQUENCE [LARGE SCALE GENOMIC DNA]</scope>
    <source>
        <strain evidence="7 8">ME102</strain>
    </source>
</reference>